<dbReference type="AlphaFoldDB" id="A0A379ECX0"/>
<reference evidence="2 3" key="1">
    <citation type="submission" date="2018-06" db="EMBL/GenBank/DDBJ databases">
        <authorList>
            <consortium name="Pathogen Informatics"/>
            <person name="Doyle S."/>
        </authorList>
    </citation>
    <scope>NUCLEOTIDE SEQUENCE [LARGE SCALE GENOMIC DNA]</scope>
    <source>
        <strain evidence="2 3">NCTC13067</strain>
    </source>
</reference>
<organism evidence="2 3">
    <name type="scientific">Prevotella denticola</name>
    <dbReference type="NCBI Taxonomy" id="28129"/>
    <lineage>
        <taxon>Bacteria</taxon>
        <taxon>Pseudomonadati</taxon>
        <taxon>Bacteroidota</taxon>
        <taxon>Bacteroidia</taxon>
        <taxon>Bacteroidales</taxon>
        <taxon>Prevotellaceae</taxon>
        <taxon>Prevotella</taxon>
    </lineage>
</organism>
<dbReference type="EMBL" id="UGTM01000002">
    <property type="protein sequence ID" value="SUB94100.1"/>
    <property type="molecule type" value="Genomic_DNA"/>
</dbReference>
<sequence>MRRIKKEKYRHRGLLKQKRITKAECKGKERKRKYKKWEMQK</sequence>
<name>A0A379ECX0_9BACT</name>
<gene>
    <name evidence="2" type="ORF">NCTC13067_01961</name>
</gene>
<protein>
    <submittedName>
        <fullName evidence="2">Uncharacterized protein</fullName>
    </submittedName>
</protein>
<accession>A0A379ECX0</accession>
<feature type="region of interest" description="Disordered" evidence="1">
    <location>
        <begin position="19"/>
        <end position="41"/>
    </location>
</feature>
<evidence type="ECO:0000313" key="3">
    <source>
        <dbReference type="Proteomes" id="UP000255469"/>
    </source>
</evidence>
<dbReference type="Proteomes" id="UP000255469">
    <property type="component" value="Unassembled WGS sequence"/>
</dbReference>
<proteinExistence type="predicted"/>
<evidence type="ECO:0000256" key="1">
    <source>
        <dbReference type="SAM" id="MobiDB-lite"/>
    </source>
</evidence>
<evidence type="ECO:0000313" key="2">
    <source>
        <dbReference type="EMBL" id="SUB94100.1"/>
    </source>
</evidence>